<dbReference type="EMBL" id="KN833705">
    <property type="protein sequence ID" value="KIK25912.1"/>
    <property type="molecule type" value="Genomic_DNA"/>
</dbReference>
<accession>A0A0C9ZUJ8</accession>
<reference evidence="3" key="2">
    <citation type="submission" date="2015-01" db="EMBL/GenBank/DDBJ databases">
        <title>Evolutionary Origins and Diversification of the Mycorrhizal Mutualists.</title>
        <authorList>
            <consortium name="DOE Joint Genome Institute"/>
            <consortium name="Mycorrhizal Genomics Consortium"/>
            <person name="Kohler A."/>
            <person name="Kuo A."/>
            <person name="Nagy L.G."/>
            <person name="Floudas D."/>
            <person name="Copeland A."/>
            <person name="Barry K.W."/>
            <person name="Cichocki N."/>
            <person name="Veneault-Fourrey C."/>
            <person name="LaButti K."/>
            <person name="Lindquist E.A."/>
            <person name="Lipzen A."/>
            <person name="Lundell T."/>
            <person name="Morin E."/>
            <person name="Murat C."/>
            <person name="Riley R."/>
            <person name="Ohm R."/>
            <person name="Sun H."/>
            <person name="Tunlid A."/>
            <person name="Henrissat B."/>
            <person name="Grigoriev I.V."/>
            <person name="Hibbett D.S."/>
            <person name="Martin F."/>
        </authorList>
    </citation>
    <scope>NUCLEOTIDE SEQUENCE [LARGE SCALE GENOMIC DNA]</scope>
    <source>
        <strain evidence="3">441</strain>
    </source>
</reference>
<evidence type="ECO:0000256" key="1">
    <source>
        <dbReference type="SAM" id="Phobius"/>
    </source>
</evidence>
<keyword evidence="3" id="KW-1185">Reference proteome</keyword>
<reference evidence="2 3" key="1">
    <citation type="submission" date="2014-04" db="EMBL/GenBank/DDBJ databases">
        <authorList>
            <consortium name="DOE Joint Genome Institute"/>
            <person name="Kuo A."/>
            <person name="Kohler A."/>
            <person name="Costa M.D."/>
            <person name="Nagy L.G."/>
            <person name="Floudas D."/>
            <person name="Copeland A."/>
            <person name="Barry K.W."/>
            <person name="Cichocki N."/>
            <person name="Veneault-Fourrey C."/>
            <person name="LaButti K."/>
            <person name="Lindquist E.A."/>
            <person name="Lipzen A."/>
            <person name="Lundell T."/>
            <person name="Morin E."/>
            <person name="Murat C."/>
            <person name="Sun H."/>
            <person name="Tunlid A."/>
            <person name="Henrissat B."/>
            <person name="Grigoriev I.V."/>
            <person name="Hibbett D.S."/>
            <person name="Martin F."/>
            <person name="Nordberg H.P."/>
            <person name="Cantor M.N."/>
            <person name="Hua S.X."/>
        </authorList>
    </citation>
    <scope>NUCLEOTIDE SEQUENCE [LARGE SCALE GENOMIC DNA]</scope>
    <source>
        <strain evidence="2 3">441</strain>
    </source>
</reference>
<gene>
    <name evidence="2" type="ORF">PISMIDRAFT_22746</name>
</gene>
<organism evidence="2 3">
    <name type="scientific">Pisolithus microcarpus 441</name>
    <dbReference type="NCBI Taxonomy" id="765257"/>
    <lineage>
        <taxon>Eukaryota</taxon>
        <taxon>Fungi</taxon>
        <taxon>Dikarya</taxon>
        <taxon>Basidiomycota</taxon>
        <taxon>Agaricomycotina</taxon>
        <taxon>Agaricomycetes</taxon>
        <taxon>Agaricomycetidae</taxon>
        <taxon>Boletales</taxon>
        <taxon>Sclerodermatineae</taxon>
        <taxon>Pisolithaceae</taxon>
        <taxon>Pisolithus</taxon>
    </lineage>
</organism>
<dbReference type="AlphaFoldDB" id="A0A0C9ZUJ8"/>
<keyword evidence="1" id="KW-0812">Transmembrane</keyword>
<evidence type="ECO:0000313" key="3">
    <source>
        <dbReference type="Proteomes" id="UP000054018"/>
    </source>
</evidence>
<dbReference type="OrthoDB" id="2683906at2759"/>
<keyword evidence="1" id="KW-1133">Transmembrane helix</keyword>
<evidence type="ECO:0000313" key="2">
    <source>
        <dbReference type="EMBL" id="KIK25912.1"/>
    </source>
</evidence>
<name>A0A0C9ZUJ8_9AGAM</name>
<dbReference type="Proteomes" id="UP000054018">
    <property type="component" value="Unassembled WGS sequence"/>
</dbReference>
<keyword evidence="1" id="KW-0472">Membrane</keyword>
<protein>
    <submittedName>
        <fullName evidence="2">Uncharacterized protein</fullName>
    </submittedName>
</protein>
<proteinExistence type="predicted"/>
<sequence>MSDPQPIGSLTGTPIPPINASYTALIATLVVLLAVASVIVGRSFILRRRHRRLLDDPIREGGVTAGGSGGGGDRLWTLGNDIGPEVRRGAVREKPGVWQAWIQNIGVMGKDGGRVALADIKVGFLSEPCQRGIHRFEKGGDATPAPRVTTATAFSVMWSTENPQQTLRVFVLVAMPTPESSSFFSPLPTDRDEDIDGLPRRVGGLPPIEMGAVEAVFRGFEVAYGGIPNASSVQVLRPATLRCCKQATSLENSQLLPYLQLNYPDIVPDAGVLPLQTDSGFQSISPQTATWSGVSQLIGNTNSL</sequence>
<feature type="transmembrane region" description="Helical" evidence="1">
    <location>
        <begin position="20"/>
        <end position="45"/>
    </location>
</feature>
<dbReference type="HOGENOM" id="CLU_915626_0_0_1"/>